<proteinExistence type="predicted"/>
<keyword evidence="1" id="KW-0378">Hydrolase</keyword>
<dbReference type="EMBL" id="JBHUHT010000004">
    <property type="protein sequence ID" value="MFD2094626.1"/>
    <property type="molecule type" value="Genomic_DNA"/>
</dbReference>
<evidence type="ECO:0000313" key="1">
    <source>
        <dbReference type="EMBL" id="MFD2094626.1"/>
    </source>
</evidence>
<keyword evidence="2" id="KW-1185">Reference proteome</keyword>
<organism evidence="1 2">
    <name type="scientific">Corallincola platygyrae</name>
    <dbReference type="NCBI Taxonomy" id="1193278"/>
    <lineage>
        <taxon>Bacteria</taxon>
        <taxon>Pseudomonadati</taxon>
        <taxon>Pseudomonadota</taxon>
        <taxon>Gammaproteobacteria</taxon>
        <taxon>Alteromonadales</taxon>
        <taxon>Psychromonadaceae</taxon>
        <taxon>Corallincola</taxon>
    </lineage>
</organism>
<accession>A0ABW4XGJ9</accession>
<comment type="caution">
    <text evidence="1">The sequence shown here is derived from an EMBL/GenBank/DDBJ whole genome shotgun (WGS) entry which is preliminary data.</text>
</comment>
<sequence>MIGTGITYLGTDASNNKDLVAFSLFPQLNLYAEPWQDTQPFFFVRALGPTYMSDKRLGERKQSERFSFQAQIGAGVYFGKDLNWLASISYKHFSNANLFNENDGFDVPIVLTIGRRW</sequence>
<evidence type="ECO:0000313" key="2">
    <source>
        <dbReference type="Proteomes" id="UP001597380"/>
    </source>
</evidence>
<name>A0ABW4XGJ9_9GAMM</name>
<reference evidence="2" key="1">
    <citation type="journal article" date="2019" name="Int. J. Syst. Evol. Microbiol.">
        <title>The Global Catalogue of Microorganisms (GCM) 10K type strain sequencing project: providing services to taxonomists for standard genome sequencing and annotation.</title>
        <authorList>
            <consortium name="The Broad Institute Genomics Platform"/>
            <consortium name="The Broad Institute Genome Sequencing Center for Infectious Disease"/>
            <person name="Wu L."/>
            <person name="Ma J."/>
        </authorList>
    </citation>
    <scope>NUCLEOTIDE SEQUENCE [LARGE SCALE GENOMIC DNA]</scope>
    <source>
        <strain evidence="2">CGMCC 1.10992</strain>
    </source>
</reference>
<dbReference type="Proteomes" id="UP001597380">
    <property type="component" value="Unassembled WGS sequence"/>
</dbReference>
<gene>
    <name evidence="1" type="ORF">ACFSJ3_01395</name>
</gene>
<dbReference type="GO" id="GO:0016787">
    <property type="term" value="F:hydrolase activity"/>
    <property type="evidence" value="ECO:0007669"/>
    <property type="project" value="UniProtKB-KW"/>
</dbReference>
<dbReference type="RefSeq" id="WP_377776161.1">
    <property type="nucleotide sequence ID" value="NZ_BAABLI010000007.1"/>
</dbReference>
<dbReference type="Gene3D" id="2.40.160.20">
    <property type="match status" value="1"/>
</dbReference>
<protein>
    <submittedName>
        <fullName evidence="1">Acyloxyacyl hydrolase</fullName>
    </submittedName>
</protein>
<dbReference type="InterPro" id="IPR018550">
    <property type="entry name" value="Lipid-A_deacylase-rel"/>
</dbReference>
<dbReference type="Pfam" id="PF09411">
    <property type="entry name" value="PagL"/>
    <property type="match status" value="1"/>
</dbReference>